<dbReference type="PANTHER" id="PTHR21301:SF10">
    <property type="entry name" value="REVERSE TRANSCRIPTASE DOMAIN-CONTAINING PROTEIN"/>
    <property type="match status" value="1"/>
</dbReference>
<evidence type="ECO:0000259" key="1">
    <source>
        <dbReference type="PROSITE" id="PS50878"/>
    </source>
</evidence>
<dbReference type="PROSITE" id="PS50878">
    <property type="entry name" value="RT_POL"/>
    <property type="match status" value="1"/>
</dbReference>
<name>A0A146LQY2_LYGHE</name>
<dbReference type="AlphaFoldDB" id="A0A146LQY2"/>
<dbReference type="Gene3D" id="1.10.10.2210">
    <property type="match status" value="1"/>
</dbReference>
<accession>A0A146LQY2</accession>
<dbReference type="Gene3D" id="3.10.10.20">
    <property type="match status" value="1"/>
</dbReference>
<dbReference type="Gene3D" id="3.30.70.2630">
    <property type="match status" value="1"/>
</dbReference>
<dbReference type="EMBL" id="GDHC01008940">
    <property type="protein sequence ID" value="JAQ09689.1"/>
    <property type="molecule type" value="Transcribed_RNA"/>
</dbReference>
<dbReference type="GO" id="GO:0071897">
    <property type="term" value="P:DNA biosynthetic process"/>
    <property type="evidence" value="ECO:0007669"/>
    <property type="project" value="UniProtKB-ARBA"/>
</dbReference>
<protein>
    <recommendedName>
        <fullName evidence="1">Reverse transcriptase domain-containing protein</fullName>
    </recommendedName>
</protein>
<dbReference type="InterPro" id="IPR058912">
    <property type="entry name" value="HTH_animal"/>
</dbReference>
<dbReference type="CDD" id="cd00304">
    <property type="entry name" value="RT_like"/>
    <property type="match status" value="1"/>
</dbReference>
<proteinExistence type="predicted"/>
<reference evidence="2" key="1">
    <citation type="journal article" date="2016" name="Gigascience">
        <title>De novo construction of an expanded transcriptome assembly for the western tarnished plant bug, Lygus hesperus.</title>
        <authorList>
            <person name="Tassone E.E."/>
            <person name="Geib S.M."/>
            <person name="Hall B."/>
            <person name="Fabrick J.A."/>
            <person name="Brent C.S."/>
            <person name="Hull J.J."/>
        </authorList>
    </citation>
    <scope>NUCLEOTIDE SEQUENCE</scope>
</reference>
<feature type="non-terminal residue" evidence="2">
    <location>
        <position position="312"/>
    </location>
</feature>
<feature type="domain" description="Reverse transcriptase" evidence="1">
    <location>
        <begin position="1"/>
        <end position="253"/>
    </location>
</feature>
<dbReference type="InterPro" id="IPR043502">
    <property type="entry name" value="DNA/RNA_pol_sf"/>
</dbReference>
<evidence type="ECO:0000313" key="2">
    <source>
        <dbReference type="EMBL" id="JAQ09689.1"/>
    </source>
</evidence>
<gene>
    <name evidence="2" type="ORF">g.86278</name>
</gene>
<dbReference type="Pfam" id="PF26215">
    <property type="entry name" value="HTH_animal"/>
    <property type="match status" value="1"/>
</dbReference>
<dbReference type="Pfam" id="PF00078">
    <property type="entry name" value="RVT_1"/>
    <property type="match status" value="1"/>
</dbReference>
<dbReference type="InterPro" id="IPR000477">
    <property type="entry name" value="RT_dom"/>
</dbReference>
<dbReference type="PANTHER" id="PTHR21301">
    <property type="entry name" value="REVERSE TRANSCRIPTASE"/>
    <property type="match status" value="1"/>
</dbReference>
<organism evidence="2">
    <name type="scientific">Lygus hesperus</name>
    <name type="common">Western plant bug</name>
    <dbReference type="NCBI Taxonomy" id="30085"/>
    <lineage>
        <taxon>Eukaryota</taxon>
        <taxon>Metazoa</taxon>
        <taxon>Ecdysozoa</taxon>
        <taxon>Arthropoda</taxon>
        <taxon>Hexapoda</taxon>
        <taxon>Insecta</taxon>
        <taxon>Pterygota</taxon>
        <taxon>Neoptera</taxon>
        <taxon>Paraneoptera</taxon>
        <taxon>Hemiptera</taxon>
        <taxon>Heteroptera</taxon>
        <taxon>Panheteroptera</taxon>
        <taxon>Cimicomorpha</taxon>
        <taxon>Miridae</taxon>
        <taxon>Mirini</taxon>
        <taxon>Lygus</taxon>
    </lineage>
</organism>
<sequence length="312" mass="35741">MYKPSFVEMNPHAPRLSCLPKIHKIGTPMRPVVSYIGAPAYKLAKKLNTLFRNKINFQPQNTVQNSYDLVSKIRDIQVPSNAKLASFDVVSLFTNIDVPSCKDVVNGLIHQSNLSIFEKDELCSLMSICMDQNYFLFEGKYYTQPGVAMGSPLSPLLADIYMDYLEKQIFEKFKSNNLLYWYRYVDDIIILWTGTERQLNSFKEKINSIDPFIKFTLEFGGNKINFLDLSISLISKKHDFSIYRKDTYSDITIHSTSNHPLVHKHAAFHSMINRALSIPMNEQNLSKEKSIIKNIAASNGYGGELIDSIWNK</sequence>
<dbReference type="SUPFAM" id="SSF56672">
    <property type="entry name" value="DNA/RNA polymerases"/>
    <property type="match status" value="1"/>
</dbReference>